<dbReference type="Pfam" id="PF13692">
    <property type="entry name" value="Glyco_trans_1_4"/>
    <property type="match status" value="1"/>
</dbReference>
<protein>
    <recommendedName>
        <fullName evidence="1">D-inositol 3-phosphate glycosyltransferase</fullName>
    </recommendedName>
</protein>
<evidence type="ECO:0000259" key="4">
    <source>
        <dbReference type="Pfam" id="PF13439"/>
    </source>
</evidence>
<organism evidence="5 6">
    <name type="scientific">Arthrobacter nitrophenolicus</name>
    <dbReference type="NCBI Taxonomy" id="683150"/>
    <lineage>
        <taxon>Bacteria</taxon>
        <taxon>Bacillati</taxon>
        <taxon>Actinomycetota</taxon>
        <taxon>Actinomycetes</taxon>
        <taxon>Micrococcales</taxon>
        <taxon>Micrococcaceae</taxon>
        <taxon>Arthrobacter</taxon>
    </lineage>
</organism>
<evidence type="ECO:0000256" key="1">
    <source>
        <dbReference type="ARBA" id="ARBA00021292"/>
    </source>
</evidence>
<keyword evidence="2" id="KW-0328">Glycosyltransferase</keyword>
<name>A0A4R5XVK5_9MICC</name>
<dbReference type="Proteomes" id="UP000294621">
    <property type="component" value="Unassembled WGS sequence"/>
</dbReference>
<comment type="caution">
    <text evidence="5">The sequence shown here is derived from an EMBL/GenBank/DDBJ whole genome shotgun (WGS) entry which is preliminary data.</text>
</comment>
<evidence type="ECO:0000313" key="5">
    <source>
        <dbReference type="EMBL" id="TDL35824.1"/>
    </source>
</evidence>
<dbReference type="PANTHER" id="PTHR45947:SF3">
    <property type="entry name" value="SULFOQUINOVOSYL TRANSFERASE SQD2"/>
    <property type="match status" value="1"/>
</dbReference>
<gene>
    <name evidence="5" type="ORF">E2R57_14865</name>
</gene>
<reference evidence="5 6" key="1">
    <citation type="submission" date="2019-03" db="EMBL/GenBank/DDBJ databases">
        <title>Genome Sequencing and Assembly of Various Microbes Isolated from Partially Reclaimed Soil and Acid Mine Drainage (AMD) Site.</title>
        <authorList>
            <person name="Steinbock B."/>
            <person name="Bechtold R."/>
            <person name="Sevigny J.L."/>
            <person name="Thomas D."/>
            <person name="Cuthill L.R."/>
            <person name="Aveiro Johannsen E.J."/>
            <person name="Thomas K."/>
            <person name="Ghosh A."/>
        </authorList>
    </citation>
    <scope>NUCLEOTIDE SEQUENCE [LARGE SCALE GENOMIC DNA]</scope>
    <source>
        <strain evidence="5 6">S-A1</strain>
    </source>
</reference>
<dbReference type="GO" id="GO:1901137">
    <property type="term" value="P:carbohydrate derivative biosynthetic process"/>
    <property type="evidence" value="ECO:0007669"/>
    <property type="project" value="UniProtKB-ARBA"/>
</dbReference>
<dbReference type="EMBL" id="SMZQ01000008">
    <property type="protein sequence ID" value="TDL35824.1"/>
    <property type="molecule type" value="Genomic_DNA"/>
</dbReference>
<proteinExistence type="predicted"/>
<keyword evidence="3 5" id="KW-0808">Transferase</keyword>
<evidence type="ECO:0000256" key="2">
    <source>
        <dbReference type="ARBA" id="ARBA00022676"/>
    </source>
</evidence>
<evidence type="ECO:0000313" key="6">
    <source>
        <dbReference type="Proteomes" id="UP000294621"/>
    </source>
</evidence>
<feature type="domain" description="Glycosyltransferase subfamily 4-like N-terminal" evidence="4">
    <location>
        <begin position="12"/>
        <end position="100"/>
    </location>
</feature>
<dbReference type="InterPro" id="IPR028098">
    <property type="entry name" value="Glyco_trans_4-like_N"/>
</dbReference>
<dbReference type="Pfam" id="PF13439">
    <property type="entry name" value="Glyco_transf_4"/>
    <property type="match status" value="1"/>
</dbReference>
<dbReference type="InterPro" id="IPR050194">
    <property type="entry name" value="Glycosyltransferase_grp1"/>
</dbReference>
<dbReference type="AlphaFoldDB" id="A0A4R5XVK5"/>
<sequence>MKILVYPHDMAIGGSQLNAIELAGAVRDRGHEVMVIGQPGALESKISALDLEFIALPRPGRRPSPLTVSLLKQLVRDRAIDVVHGYEWPPALEALLACSGTKASPVATVLSMSVAPFIPRHLPLMVGTEQILQAERALGRTFVRLMEPPVDLTVNSPGSDLPTSQLARHWGVHRRGLTLTIVSRLAREMKLEGILSAIKVVGAWAGRQELQLLVVGSGPASEDVAAAARAANAAAGERKIILTGELADPRGAYAMADIVLGMGGSALRGMAMGKPLIVQGERGFWKTLDRATVNEFLWQGWYGSGPGKEHGGELLRRELLPLAEDRALREMLGKYSRELVQERFSLEQAADRQIGYYNQALDQRGPSSALNVSTLNGACRLLRYEFHRFGERLKGTVANDDFNANPLAGKSAGPGGER</sequence>
<dbReference type="OrthoDB" id="3861448at2"/>
<dbReference type="Gene3D" id="3.40.50.2000">
    <property type="entry name" value="Glycogen Phosphorylase B"/>
    <property type="match status" value="2"/>
</dbReference>
<dbReference type="SUPFAM" id="SSF53756">
    <property type="entry name" value="UDP-Glycosyltransferase/glycogen phosphorylase"/>
    <property type="match status" value="1"/>
</dbReference>
<evidence type="ECO:0000256" key="3">
    <source>
        <dbReference type="ARBA" id="ARBA00022679"/>
    </source>
</evidence>
<dbReference type="PANTHER" id="PTHR45947">
    <property type="entry name" value="SULFOQUINOVOSYL TRANSFERASE SQD2"/>
    <property type="match status" value="1"/>
</dbReference>
<dbReference type="RefSeq" id="WP_133350336.1">
    <property type="nucleotide sequence ID" value="NZ_SMZQ01000008.1"/>
</dbReference>
<accession>A0A4R5XVK5</accession>
<dbReference type="GO" id="GO:0016757">
    <property type="term" value="F:glycosyltransferase activity"/>
    <property type="evidence" value="ECO:0007669"/>
    <property type="project" value="UniProtKB-KW"/>
</dbReference>